<reference evidence="2 3" key="1">
    <citation type="submission" date="2023-07" db="EMBL/GenBank/DDBJ databases">
        <title>Genomic Encyclopedia of Type Strains, Phase IV (KMG-IV): sequencing the most valuable type-strain genomes for metagenomic binning, comparative biology and taxonomic classification.</title>
        <authorList>
            <person name="Goeker M."/>
        </authorList>
    </citation>
    <scope>NUCLEOTIDE SEQUENCE [LARGE SCALE GENOMIC DNA]</scope>
    <source>
        <strain evidence="2 3">DSM 23948</strain>
    </source>
</reference>
<dbReference type="PANTHER" id="PTHR33121">
    <property type="entry name" value="CYCLIC DI-GMP PHOSPHODIESTERASE PDEF"/>
    <property type="match status" value="1"/>
</dbReference>
<dbReference type="Proteomes" id="UP001231362">
    <property type="component" value="Unassembled WGS sequence"/>
</dbReference>
<dbReference type="Pfam" id="PF00563">
    <property type="entry name" value="EAL"/>
    <property type="match status" value="1"/>
</dbReference>
<evidence type="ECO:0000313" key="3">
    <source>
        <dbReference type="Proteomes" id="UP001231362"/>
    </source>
</evidence>
<name>A0ABT9VAB2_9BACL</name>
<dbReference type="PANTHER" id="PTHR33121:SF76">
    <property type="entry name" value="SIGNALING PROTEIN"/>
    <property type="match status" value="1"/>
</dbReference>
<gene>
    <name evidence="2" type="ORF">J2S07_004270</name>
</gene>
<dbReference type="Gene3D" id="3.20.20.450">
    <property type="entry name" value="EAL domain"/>
    <property type="match status" value="1"/>
</dbReference>
<evidence type="ECO:0000259" key="1">
    <source>
        <dbReference type="PROSITE" id="PS50883"/>
    </source>
</evidence>
<dbReference type="InterPro" id="IPR001633">
    <property type="entry name" value="EAL_dom"/>
</dbReference>
<feature type="domain" description="EAL" evidence="1">
    <location>
        <begin position="1"/>
        <end position="201"/>
    </location>
</feature>
<proteinExistence type="predicted"/>
<sequence>MRSTPRINPLAMIDDARNRGVLYELDTECITNAIQAYPHSYLKNHYLFLNIFPSTIIHEQFENFITDLLLKFPNMKEMVVFEINETHIEENIWGQFVFLKRLAFLKSLGFRIAFDDLSVNRASLKKMELLSPDFVKLDPAKSKDLSDSIDKQELILLFLEFTHEKMKLVLEGIETRADLLAAKKLGVPLLQGYYISKPQRL</sequence>
<dbReference type="CDD" id="cd01948">
    <property type="entry name" value="EAL"/>
    <property type="match status" value="1"/>
</dbReference>
<accession>A0ABT9VAB2</accession>
<evidence type="ECO:0000313" key="2">
    <source>
        <dbReference type="EMBL" id="MDQ0157897.1"/>
    </source>
</evidence>
<dbReference type="EMBL" id="JAUSTU010000043">
    <property type="protein sequence ID" value="MDQ0157897.1"/>
    <property type="molecule type" value="Genomic_DNA"/>
</dbReference>
<comment type="caution">
    <text evidence="2">The sequence shown here is derived from an EMBL/GenBank/DDBJ whole genome shotgun (WGS) entry which is preliminary data.</text>
</comment>
<keyword evidence="3" id="KW-1185">Reference proteome</keyword>
<organism evidence="2 3">
    <name type="scientific">Anoxybacillus andreesenii</name>
    <dbReference type="NCBI Taxonomy" id="1325932"/>
    <lineage>
        <taxon>Bacteria</taxon>
        <taxon>Bacillati</taxon>
        <taxon>Bacillota</taxon>
        <taxon>Bacilli</taxon>
        <taxon>Bacillales</taxon>
        <taxon>Anoxybacillaceae</taxon>
        <taxon>Anoxybacillus</taxon>
    </lineage>
</organism>
<protein>
    <submittedName>
        <fullName evidence="2">EAL domain-containing protein (Putative c-di-GMP-specific phosphodiesterase class I)</fullName>
    </submittedName>
</protein>
<dbReference type="PROSITE" id="PS50883">
    <property type="entry name" value="EAL"/>
    <property type="match status" value="1"/>
</dbReference>
<dbReference type="SMART" id="SM00052">
    <property type="entry name" value="EAL"/>
    <property type="match status" value="1"/>
</dbReference>
<dbReference type="SUPFAM" id="SSF141868">
    <property type="entry name" value="EAL domain-like"/>
    <property type="match status" value="1"/>
</dbReference>
<dbReference type="InterPro" id="IPR050706">
    <property type="entry name" value="Cyclic-di-GMP_PDE-like"/>
</dbReference>
<dbReference type="InterPro" id="IPR035919">
    <property type="entry name" value="EAL_sf"/>
</dbReference>